<dbReference type="InterPro" id="IPR038607">
    <property type="entry name" value="PhoD-like_sf"/>
</dbReference>
<gene>
    <name evidence="3" type="ORF">OnM2_020064</name>
</gene>
<feature type="compositionally biased region" description="Basic and acidic residues" evidence="1">
    <location>
        <begin position="574"/>
        <end position="589"/>
    </location>
</feature>
<comment type="caution">
    <text evidence="3">The sequence shown here is derived from an EMBL/GenBank/DDBJ whole genome shotgun (WGS) entry which is preliminary data.</text>
</comment>
<sequence>MNSPYWGVLPTSKARTDIATNDVREKHLAFDRELVPTSASVALKNKPDRFSTQSEKSEAPTISTISVTPSELLGGGLAPRPPSFPYGSTGYDHNFIEKRRQRRKREQDRISGETTTPTTLGFFEGSSNYSKSKPNNDKPTVFQETVRSSFPKKTDSDISPVDQNLYNPENSELNGHLNRKKQGHSLNNKSNEALQSKLSKRLQRDRFHIETAIPVRGDEMKQLEYAPDRSPLQRLEMALGSMSKKEICSLPEEIEFSAKGIENIQNTGKLVDEFESHLGGIIKTKAGPESGGYIKEPEKNRFSTLRNSYGMDNSYEHLGNNKNHKSEQRQMMNEPFSKKVSDSDVEKSRSKTQILLPRSTSIVQTSLLANNKSAKYSRVQGEIEIQKSNESPHNILAMNVESSKSNNLSPKHSPKTGFHSNQLSSLDKNVSILPQNSTIESHNSDIIIHSDNNSKPTRRGTLNKLSRLAIDRFSTKVMKDKFKSPREKQNLQTETDKNTLGNFQSVENLRSPITPSTEYLEHRFFDKRGRENNKFPKQDVYISSRRLDEWKNGGVAQLSGTNLDLDIDIDNHIPNADKDKNRWESENTGRKRYSNSQRRAEAYDGEYDNTAAPTRFKPPLFLNCGPILRYCGLRREVPRHRNSSTYQEREIWRGTVMIVCKDSHSSYELAPTLRIFCQPIDLLPPPPARIDGSELASEYIDPIAGLPRIGRDGRTLYVRPIEQIDVEKDLSREESAIGLYEMNRTKSNDIINLSQNPQKLKYDGEKAGKYKEVRGFRLHSEQGMTFWRFNLEIELRENQQRIAYRINRGPASGFWVPPRGQAMNIIHHSSNCFSRGVNSDQFCGPDPMWRDILNTHQTQPFHVMIGGGNQICNDDVTHVSPLFKAWLDMHQSLKERHLFSSELQQELEAFYLNRYCMWFSQGLFGLAVSQIPSVNIFADHDIIDGFGSHSDQYMCSPVMSGLGSVAFKYYMLFQHQSSIDEGEDTESSWILGVRPGPYIKELSRTIFTRLGRTVAFLGLDCRTERTSEEIISLETTQKIFARLMKEVVRGDTKHLLVLMAVPYFNLRSAQSDKKSSKMFQPIKSLGRKGSLKKRISIGGEQIQDELDEKRIMYDMRDERIRLIQALQDLAFAKSIRITILGGDIKLGAVGLLYSNRKLGIPKDRDFRYMPAVISSAIVDAPVPDQVTDFLDKKSKVRRIDAETNEDIIPVFTHDVDNIQRNHQRLLNRRNWCSIRQYNFSHDQSSKYLEKLTTLAPQRSRSLIRRLSGSSSSHKSPKFISSIFENRGKLDTSRPPLSNPKFFNDGNGKEVAGTTSLSLKSSQSFEKQSFVGRTLSLTRKDFNPVGLFRRSSRRRSHSGELNRQESYTEGDEANEAKSRNINRGPEIKDFYEIPTRSKPVNIAQEKSKITGDTYSPEPYNGMNDFEGSKNQSFESTKLSLKQIQNKNQHEINLDGSLDICLNMEINQRDPAGATMPYRLIVPALSCNEAIYFSDI</sequence>
<dbReference type="Proteomes" id="UP000286134">
    <property type="component" value="Unassembled WGS sequence"/>
</dbReference>
<dbReference type="OrthoDB" id="9999821at2759"/>
<dbReference type="PANTHER" id="PTHR46689:SF1">
    <property type="entry name" value="PHOD-LIKE PHOSPHATASE DOMAIN-CONTAINING PROTEIN"/>
    <property type="match status" value="1"/>
</dbReference>
<dbReference type="Pfam" id="PF19050">
    <property type="entry name" value="PhoD_2"/>
    <property type="match status" value="2"/>
</dbReference>
<feature type="domain" description="PhoD-like phosphatase" evidence="2">
    <location>
        <begin position="1081"/>
        <end position="1245"/>
    </location>
</feature>
<evidence type="ECO:0000259" key="2">
    <source>
        <dbReference type="Pfam" id="PF19050"/>
    </source>
</evidence>
<dbReference type="Gene3D" id="3.60.21.70">
    <property type="entry name" value="PhoD-like phosphatase"/>
    <property type="match status" value="1"/>
</dbReference>
<feature type="compositionally biased region" description="Polar residues" evidence="1">
    <location>
        <begin position="161"/>
        <end position="173"/>
    </location>
</feature>
<dbReference type="STRING" id="212602.A0A420I3B4"/>
<feature type="region of interest" description="Disordered" evidence="1">
    <location>
        <begin position="73"/>
        <end position="191"/>
    </location>
</feature>
<dbReference type="InterPro" id="IPR043904">
    <property type="entry name" value="PhoD_2-like"/>
</dbReference>
<feature type="domain" description="PhoD-like phosphatase" evidence="2">
    <location>
        <begin position="822"/>
        <end position="1065"/>
    </location>
</feature>
<dbReference type="GO" id="GO:0016020">
    <property type="term" value="C:membrane"/>
    <property type="evidence" value="ECO:0007669"/>
    <property type="project" value="TreeGrafter"/>
</dbReference>
<reference evidence="3 4" key="1">
    <citation type="journal article" date="2018" name="BMC Genomics">
        <title>Comparative genome analyses reveal sequence features reflecting distinct modes of host-adaptation between dicot and monocot powdery mildew.</title>
        <authorList>
            <person name="Wu Y."/>
            <person name="Ma X."/>
            <person name="Pan Z."/>
            <person name="Kale S.D."/>
            <person name="Song Y."/>
            <person name="King H."/>
            <person name="Zhang Q."/>
            <person name="Presley C."/>
            <person name="Deng X."/>
            <person name="Wei C.I."/>
            <person name="Xiao S."/>
        </authorList>
    </citation>
    <scope>NUCLEOTIDE SEQUENCE [LARGE SCALE GENOMIC DNA]</scope>
    <source>
        <strain evidence="3">UMSG2</strain>
    </source>
</reference>
<evidence type="ECO:0000256" key="1">
    <source>
        <dbReference type="SAM" id="MobiDB-lite"/>
    </source>
</evidence>
<protein>
    <submittedName>
        <fullName evidence="3">Putative metallo-dependent phosphatase</fullName>
    </submittedName>
</protein>
<feature type="region of interest" description="Disordered" evidence="1">
    <location>
        <begin position="1347"/>
        <end position="1380"/>
    </location>
</feature>
<feature type="compositionally biased region" description="Basic and acidic residues" evidence="1">
    <location>
        <begin position="336"/>
        <end position="349"/>
    </location>
</feature>
<evidence type="ECO:0000313" key="3">
    <source>
        <dbReference type="EMBL" id="RKF64175.1"/>
    </source>
</evidence>
<accession>A0A420I3B4</accession>
<feature type="compositionally biased region" description="Polar residues" evidence="1">
    <location>
        <begin position="112"/>
        <end position="133"/>
    </location>
</feature>
<feature type="region of interest" description="Disordered" evidence="1">
    <location>
        <begin position="311"/>
        <end position="352"/>
    </location>
</feature>
<feature type="region of interest" description="Disordered" evidence="1">
    <location>
        <begin position="574"/>
        <end position="606"/>
    </location>
</feature>
<organism evidence="3 4">
    <name type="scientific">Erysiphe neolycopersici</name>
    <dbReference type="NCBI Taxonomy" id="212602"/>
    <lineage>
        <taxon>Eukaryota</taxon>
        <taxon>Fungi</taxon>
        <taxon>Dikarya</taxon>
        <taxon>Ascomycota</taxon>
        <taxon>Pezizomycotina</taxon>
        <taxon>Leotiomycetes</taxon>
        <taxon>Erysiphales</taxon>
        <taxon>Erysiphaceae</taxon>
        <taxon>Erysiphe</taxon>
    </lineage>
</organism>
<keyword evidence="4" id="KW-1185">Reference proteome</keyword>
<evidence type="ECO:0000313" key="4">
    <source>
        <dbReference type="Proteomes" id="UP000286134"/>
    </source>
</evidence>
<dbReference type="PANTHER" id="PTHR46689">
    <property type="entry name" value="MEMBRANE PROTEIN, PUTATIVE-RELATED"/>
    <property type="match status" value="1"/>
</dbReference>
<proteinExistence type="predicted"/>
<dbReference type="EMBL" id="MCFK01002074">
    <property type="protein sequence ID" value="RKF64175.1"/>
    <property type="molecule type" value="Genomic_DNA"/>
</dbReference>
<name>A0A420I3B4_9PEZI</name>